<dbReference type="HOGENOM" id="CLU_020019_3_3_1"/>
<feature type="transmembrane region" description="Helical" evidence="9">
    <location>
        <begin position="254"/>
        <end position="271"/>
    </location>
</feature>
<dbReference type="InterPro" id="IPR023271">
    <property type="entry name" value="Aquaporin-like"/>
</dbReference>
<dbReference type="Proteomes" id="UP000014760">
    <property type="component" value="Unassembled WGS sequence"/>
</dbReference>
<evidence type="ECO:0000256" key="9">
    <source>
        <dbReference type="SAM" id="Phobius"/>
    </source>
</evidence>
<name>R7TI97_CAPTE</name>
<dbReference type="GO" id="GO:0015250">
    <property type="term" value="F:water channel activity"/>
    <property type="evidence" value="ECO:0007669"/>
    <property type="project" value="TreeGrafter"/>
</dbReference>
<evidence type="ECO:0000256" key="4">
    <source>
        <dbReference type="ARBA" id="ARBA00022475"/>
    </source>
</evidence>
<reference evidence="12" key="1">
    <citation type="submission" date="2012-12" db="EMBL/GenBank/DDBJ databases">
        <authorList>
            <person name="Hellsten U."/>
            <person name="Grimwood J."/>
            <person name="Chapman J.A."/>
            <person name="Shapiro H."/>
            <person name="Aerts A."/>
            <person name="Otillar R.P."/>
            <person name="Terry A.Y."/>
            <person name="Boore J.L."/>
            <person name="Simakov O."/>
            <person name="Marletaz F."/>
            <person name="Cho S.-J."/>
            <person name="Edsinger-Gonzales E."/>
            <person name="Havlak P."/>
            <person name="Kuo D.-H."/>
            <person name="Larsson T."/>
            <person name="Lv J."/>
            <person name="Arendt D."/>
            <person name="Savage R."/>
            <person name="Osoegawa K."/>
            <person name="de Jong P."/>
            <person name="Lindberg D.R."/>
            <person name="Seaver E.C."/>
            <person name="Weisblat D.A."/>
            <person name="Putnam N.H."/>
            <person name="Grigoriev I.V."/>
            <person name="Rokhsar D.S."/>
        </authorList>
    </citation>
    <scope>NUCLEOTIDE SEQUENCE</scope>
    <source>
        <strain evidence="12">I ESC-2004</strain>
    </source>
</reference>
<dbReference type="PANTHER" id="PTHR19139:SF199">
    <property type="entry name" value="MIP17260P"/>
    <property type="match status" value="1"/>
</dbReference>
<dbReference type="EnsemblMetazoa" id="CapteT224285">
    <property type="protein sequence ID" value="CapteP224285"/>
    <property type="gene ID" value="CapteG224285"/>
</dbReference>
<sequence length="285" mass="30434">MNSQQWELSKDDYQLTEQLKQARVKKLLDDPELTTSRWECVVQLIAQRMTSSREDVRSPHVWRGVAAEFLGTGLMVLVGCGACVGGKGQAESVVQISLAFGIAVSITMWTVGHVSGGHINPAVSFAMLVSRRISLAKAAMYVLAQCLAATTGAGVLYGLTPGPIRGTLGATVPHADITAAQSFTIEAILAFVWVLTLFATSDANRADLSRGAPLATGLSVTMCHLYAVRLTGASMNPARSFGPAIVTNTWTDHWVYWFGPLLGSALAAILYENTLALNPQEGDLL</sequence>
<reference evidence="10 12" key="2">
    <citation type="journal article" date="2013" name="Nature">
        <title>Insights into bilaterian evolution from three spiralian genomes.</title>
        <authorList>
            <person name="Simakov O."/>
            <person name="Marletaz F."/>
            <person name="Cho S.J."/>
            <person name="Edsinger-Gonzales E."/>
            <person name="Havlak P."/>
            <person name="Hellsten U."/>
            <person name="Kuo D.H."/>
            <person name="Larsson T."/>
            <person name="Lv J."/>
            <person name="Arendt D."/>
            <person name="Savage R."/>
            <person name="Osoegawa K."/>
            <person name="de Jong P."/>
            <person name="Grimwood J."/>
            <person name="Chapman J.A."/>
            <person name="Shapiro H."/>
            <person name="Aerts A."/>
            <person name="Otillar R.P."/>
            <person name="Terry A.Y."/>
            <person name="Boore J.L."/>
            <person name="Grigoriev I.V."/>
            <person name="Lindberg D.R."/>
            <person name="Seaver E.C."/>
            <person name="Weisblat D.A."/>
            <person name="Putnam N.H."/>
            <person name="Rokhsar D.S."/>
        </authorList>
    </citation>
    <scope>NUCLEOTIDE SEQUENCE</scope>
    <source>
        <strain evidence="10 12">I ESC-2004</strain>
    </source>
</reference>
<accession>R7TI97</accession>
<evidence type="ECO:0000256" key="5">
    <source>
        <dbReference type="ARBA" id="ARBA00022692"/>
    </source>
</evidence>
<dbReference type="AlphaFoldDB" id="R7TI97"/>
<protein>
    <recommendedName>
        <fullName evidence="13">Aquaporin</fullName>
    </recommendedName>
</protein>
<evidence type="ECO:0008006" key="13">
    <source>
        <dbReference type="Google" id="ProtNLM"/>
    </source>
</evidence>
<feature type="transmembrane region" description="Helical" evidence="9">
    <location>
        <begin position="212"/>
        <end position="234"/>
    </location>
</feature>
<evidence type="ECO:0000256" key="7">
    <source>
        <dbReference type="ARBA" id="ARBA00023136"/>
    </source>
</evidence>
<gene>
    <name evidence="10" type="ORF">CAPTEDRAFT_224285</name>
</gene>
<dbReference type="InterPro" id="IPR034294">
    <property type="entry name" value="Aquaporin_transptr"/>
</dbReference>
<dbReference type="Gene3D" id="1.20.1080.10">
    <property type="entry name" value="Glycerol uptake facilitator protein"/>
    <property type="match status" value="1"/>
</dbReference>
<dbReference type="EMBL" id="AMQN01013893">
    <property type="status" value="NOT_ANNOTATED_CDS"/>
    <property type="molecule type" value="Genomic_DNA"/>
</dbReference>
<evidence type="ECO:0000313" key="12">
    <source>
        <dbReference type="Proteomes" id="UP000014760"/>
    </source>
</evidence>
<dbReference type="InterPro" id="IPR022357">
    <property type="entry name" value="MIP_CS"/>
</dbReference>
<dbReference type="EMBL" id="KB310579">
    <property type="protein sequence ID" value="ELT91266.1"/>
    <property type="molecule type" value="Genomic_DNA"/>
</dbReference>
<evidence type="ECO:0000313" key="10">
    <source>
        <dbReference type="EMBL" id="ELT91266.1"/>
    </source>
</evidence>
<dbReference type="Pfam" id="PF00230">
    <property type="entry name" value="MIP"/>
    <property type="match status" value="1"/>
</dbReference>
<dbReference type="CDD" id="cd00333">
    <property type="entry name" value="MIP"/>
    <property type="match status" value="1"/>
</dbReference>
<dbReference type="PRINTS" id="PR00783">
    <property type="entry name" value="MINTRINSICP"/>
</dbReference>
<feature type="transmembrane region" description="Helical" evidence="9">
    <location>
        <begin position="179"/>
        <end position="200"/>
    </location>
</feature>
<evidence type="ECO:0000256" key="1">
    <source>
        <dbReference type="ARBA" id="ARBA00004651"/>
    </source>
</evidence>
<dbReference type="GO" id="GO:0005886">
    <property type="term" value="C:plasma membrane"/>
    <property type="evidence" value="ECO:0007669"/>
    <property type="project" value="UniProtKB-SubCell"/>
</dbReference>
<reference evidence="11" key="3">
    <citation type="submission" date="2015-06" db="UniProtKB">
        <authorList>
            <consortium name="EnsemblMetazoa"/>
        </authorList>
    </citation>
    <scope>IDENTIFICATION</scope>
</reference>
<feature type="transmembrane region" description="Helical" evidence="9">
    <location>
        <begin position="138"/>
        <end position="159"/>
    </location>
</feature>
<comment type="similarity">
    <text evidence="2 8">Belongs to the MIP/aquaporin (TC 1.A.8) family.</text>
</comment>
<comment type="subcellular location">
    <subcellularLocation>
        <location evidence="1">Cell membrane</location>
        <topology evidence="1">Multi-pass membrane protein</topology>
    </subcellularLocation>
</comment>
<evidence type="ECO:0000313" key="11">
    <source>
        <dbReference type="EnsemblMetazoa" id="CapteP224285"/>
    </source>
</evidence>
<keyword evidence="7 9" id="KW-0472">Membrane</keyword>
<keyword evidence="4" id="KW-1003">Cell membrane</keyword>
<evidence type="ECO:0000256" key="8">
    <source>
        <dbReference type="RuleBase" id="RU000477"/>
    </source>
</evidence>
<keyword evidence="5 8" id="KW-0812">Transmembrane</keyword>
<keyword evidence="12" id="KW-1185">Reference proteome</keyword>
<dbReference type="PANTHER" id="PTHR19139">
    <property type="entry name" value="AQUAPORIN TRANSPORTER"/>
    <property type="match status" value="1"/>
</dbReference>
<organism evidence="10">
    <name type="scientific">Capitella teleta</name>
    <name type="common">Polychaete worm</name>
    <dbReference type="NCBI Taxonomy" id="283909"/>
    <lineage>
        <taxon>Eukaryota</taxon>
        <taxon>Metazoa</taxon>
        <taxon>Spiralia</taxon>
        <taxon>Lophotrochozoa</taxon>
        <taxon>Annelida</taxon>
        <taxon>Polychaeta</taxon>
        <taxon>Sedentaria</taxon>
        <taxon>Scolecida</taxon>
        <taxon>Capitellidae</taxon>
        <taxon>Capitella</taxon>
    </lineage>
</organism>
<dbReference type="OrthoDB" id="3222at2759"/>
<dbReference type="OMA" id="HHTLRTE"/>
<evidence type="ECO:0000256" key="2">
    <source>
        <dbReference type="ARBA" id="ARBA00006175"/>
    </source>
</evidence>
<keyword evidence="3 8" id="KW-0813">Transport</keyword>
<evidence type="ECO:0000256" key="3">
    <source>
        <dbReference type="ARBA" id="ARBA00022448"/>
    </source>
</evidence>
<dbReference type="NCBIfam" id="TIGR00861">
    <property type="entry name" value="MIP"/>
    <property type="match status" value="1"/>
</dbReference>
<keyword evidence="6 9" id="KW-1133">Transmembrane helix</keyword>
<dbReference type="InterPro" id="IPR000425">
    <property type="entry name" value="MIP"/>
</dbReference>
<dbReference type="SUPFAM" id="SSF81338">
    <property type="entry name" value="Aquaporin-like"/>
    <property type="match status" value="1"/>
</dbReference>
<proteinExistence type="inferred from homology"/>
<dbReference type="PROSITE" id="PS00221">
    <property type="entry name" value="MIP"/>
    <property type="match status" value="1"/>
</dbReference>
<evidence type="ECO:0000256" key="6">
    <source>
        <dbReference type="ARBA" id="ARBA00022989"/>
    </source>
</evidence>
<dbReference type="STRING" id="283909.R7TI97"/>